<evidence type="ECO:0000313" key="2">
    <source>
        <dbReference type="Proteomes" id="UP001501757"/>
    </source>
</evidence>
<sequence length="124" mass="13383">MLHGEGPGNAELIESYQQAVQEYRQALSGQPWGNLVVLHGESLLTHDAVQLMNISIGRSKASGMVAAAVVLADANYPGLVEQLWRQIYQGAEMPHAFFADQQSAHLWLLEQIKNASSVVTGNGG</sequence>
<dbReference type="EMBL" id="BAAAEI010000015">
    <property type="protein sequence ID" value="GAA0362335.1"/>
    <property type="molecule type" value="Genomic_DNA"/>
</dbReference>
<accession>A0ABN0XEU2</accession>
<protein>
    <recommendedName>
        <fullName evidence="3">STAS/SEC14 domain-containing protein</fullName>
    </recommendedName>
</protein>
<dbReference type="Proteomes" id="UP001501757">
    <property type="component" value="Unassembled WGS sequence"/>
</dbReference>
<comment type="caution">
    <text evidence="1">The sequence shown here is derived from an EMBL/GenBank/DDBJ whole genome shotgun (WGS) entry which is preliminary data.</text>
</comment>
<reference evidence="1 2" key="1">
    <citation type="journal article" date="2019" name="Int. J. Syst. Evol. Microbiol.">
        <title>The Global Catalogue of Microorganisms (GCM) 10K type strain sequencing project: providing services to taxonomists for standard genome sequencing and annotation.</title>
        <authorList>
            <consortium name="The Broad Institute Genomics Platform"/>
            <consortium name="The Broad Institute Genome Sequencing Center for Infectious Disease"/>
            <person name="Wu L."/>
            <person name="Ma J."/>
        </authorList>
    </citation>
    <scope>NUCLEOTIDE SEQUENCE [LARGE SCALE GENOMIC DNA]</scope>
    <source>
        <strain evidence="1 2">JCM 13378</strain>
    </source>
</reference>
<name>A0ABN0XEU2_9ALTE</name>
<gene>
    <name evidence="1" type="ORF">GCM10009092_28370</name>
</gene>
<evidence type="ECO:0008006" key="3">
    <source>
        <dbReference type="Google" id="ProtNLM"/>
    </source>
</evidence>
<organism evidence="1 2">
    <name type="scientific">Bowmanella denitrificans</name>
    <dbReference type="NCBI Taxonomy" id="366582"/>
    <lineage>
        <taxon>Bacteria</taxon>
        <taxon>Pseudomonadati</taxon>
        <taxon>Pseudomonadota</taxon>
        <taxon>Gammaproteobacteria</taxon>
        <taxon>Alteromonadales</taxon>
        <taxon>Alteromonadaceae</taxon>
        <taxon>Bowmanella</taxon>
    </lineage>
</organism>
<proteinExistence type="predicted"/>
<evidence type="ECO:0000313" key="1">
    <source>
        <dbReference type="EMBL" id="GAA0362335.1"/>
    </source>
</evidence>
<keyword evidence="2" id="KW-1185">Reference proteome</keyword>